<dbReference type="SUPFAM" id="SSF50346">
    <property type="entry name" value="PRC-barrel domain"/>
    <property type="match status" value="1"/>
</dbReference>
<dbReference type="InterPro" id="IPR011033">
    <property type="entry name" value="PRC_barrel-like_sf"/>
</dbReference>
<organism evidence="1 2">
    <name type="scientific">Psychrobacillus insolitus</name>
    <dbReference type="NCBI Taxonomy" id="1461"/>
    <lineage>
        <taxon>Bacteria</taxon>
        <taxon>Bacillati</taxon>
        <taxon>Bacillota</taxon>
        <taxon>Bacilli</taxon>
        <taxon>Bacillales</taxon>
        <taxon>Bacillaceae</taxon>
        <taxon>Psychrobacillus</taxon>
    </lineage>
</organism>
<comment type="caution">
    <text evidence="1">The sequence shown here is derived from an EMBL/GenBank/DDBJ whole genome shotgun (WGS) entry which is preliminary data.</text>
</comment>
<protein>
    <submittedName>
        <fullName evidence="1">YlmC/YmxH family sporulation protein</fullName>
    </submittedName>
</protein>
<dbReference type="PANTHER" id="PTHR40061">
    <property type="entry name" value="SPORULATION PROTEIN YLMC-RELATED"/>
    <property type="match status" value="1"/>
</dbReference>
<dbReference type="NCBIfam" id="TIGR02888">
    <property type="entry name" value="spore_YlmC_YmxH"/>
    <property type="match status" value="1"/>
</dbReference>
<sequence>MKFSDAQQKEVIEATTGQLLGFIVDAEIDKDTGFIISFVVEAQGAYPSFFNKKGETKKIAVQNIAIIGKDVIIVSKSLFED</sequence>
<proteinExistence type="predicted"/>
<dbReference type="OrthoDB" id="2468688at2"/>
<dbReference type="AlphaFoldDB" id="A0A2W7MNH1"/>
<gene>
    <name evidence="1" type="ORF">C7437_1011161</name>
</gene>
<dbReference type="PANTHER" id="PTHR40061:SF1">
    <property type="entry name" value="SPORULATION PROTEIN YLMC-RELATED"/>
    <property type="match status" value="1"/>
</dbReference>
<keyword evidence="2" id="KW-1185">Reference proteome</keyword>
<evidence type="ECO:0000313" key="1">
    <source>
        <dbReference type="EMBL" id="PZX08038.1"/>
    </source>
</evidence>
<dbReference type="InterPro" id="IPR014238">
    <property type="entry name" value="Spore_YlmC/YmxH"/>
</dbReference>
<dbReference type="EMBL" id="QKZI01000001">
    <property type="protein sequence ID" value="PZX08038.1"/>
    <property type="molecule type" value="Genomic_DNA"/>
</dbReference>
<dbReference type="Gene3D" id="2.30.30.240">
    <property type="entry name" value="PRC-barrel domain"/>
    <property type="match status" value="1"/>
</dbReference>
<accession>A0A2W7MNH1</accession>
<evidence type="ECO:0000313" key="2">
    <source>
        <dbReference type="Proteomes" id="UP000248646"/>
    </source>
</evidence>
<dbReference type="Proteomes" id="UP000248646">
    <property type="component" value="Unassembled WGS sequence"/>
</dbReference>
<name>A0A2W7MNH1_9BACI</name>
<dbReference type="RefSeq" id="WP_111438634.1">
    <property type="nucleotide sequence ID" value="NZ_QKZI01000001.1"/>
</dbReference>
<reference evidence="1 2" key="1">
    <citation type="submission" date="2018-06" db="EMBL/GenBank/DDBJ databases">
        <title>Genomic Encyclopedia of Type Strains, Phase IV (KMG-IV): sequencing the most valuable type-strain genomes for metagenomic binning, comparative biology and taxonomic classification.</title>
        <authorList>
            <person name="Goeker M."/>
        </authorList>
    </citation>
    <scope>NUCLEOTIDE SEQUENCE [LARGE SCALE GENOMIC DNA]</scope>
    <source>
        <strain evidence="1 2">DSM 5</strain>
    </source>
</reference>